<dbReference type="InterPro" id="IPR002575">
    <property type="entry name" value="Aminoglycoside_PTrfase"/>
</dbReference>
<dbReference type="SUPFAM" id="SSF56112">
    <property type="entry name" value="Protein kinase-like (PK-like)"/>
    <property type="match status" value="1"/>
</dbReference>
<dbReference type="InterPro" id="IPR011009">
    <property type="entry name" value="Kinase-like_dom_sf"/>
</dbReference>
<protein>
    <recommendedName>
        <fullName evidence="1">Aminoglycoside phosphotransferase domain-containing protein</fullName>
    </recommendedName>
</protein>
<sequence length="314" mass="35548">MSTDRPPFTSTGRPPIISIHVLPRAESATFHESSYFSRNGPGAELPAPADVRARGAVQDPQWYHRTFAPRPVRFEELGLIVKLGSAPHVTVAEGLCLWALQRILPGVPVPEVYGWTHDNGQVFIYMALVPQSVNLEQRWDTLNRAARLKICEQLRLLILELRTLRHAPGEFFLGHINRKPLGDIVFTSENCPPAGPFASVAEFHDWMSTTIKTPLRHHFPGKEVSEIPDAYREAMSDDWDVVFTQADLHPSNIMVSDESNESSCKITAIIDWRQSGWYPDYWEFCKAAYTADVYGEWLDVYIPLFLDEPSCVDT</sequence>
<dbReference type="Pfam" id="PF01636">
    <property type="entry name" value="APH"/>
    <property type="match status" value="1"/>
</dbReference>
<dbReference type="KEGG" id="ssck:SPSK_06488"/>
<dbReference type="InterPro" id="IPR051678">
    <property type="entry name" value="AGP_Transferase"/>
</dbReference>
<feature type="domain" description="Aminoglycoside phosphotransferase" evidence="1">
    <location>
        <begin position="103"/>
        <end position="288"/>
    </location>
</feature>
<dbReference type="RefSeq" id="XP_016591963.1">
    <property type="nucleotide sequence ID" value="XM_016733193.1"/>
</dbReference>
<evidence type="ECO:0000259" key="1">
    <source>
        <dbReference type="Pfam" id="PF01636"/>
    </source>
</evidence>
<dbReference type="PANTHER" id="PTHR21310">
    <property type="entry name" value="AMINOGLYCOSIDE PHOSPHOTRANSFERASE-RELATED-RELATED"/>
    <property type="match status" value="1"/>
</dbReference>
<dbReference type="Gene3D" id="3.90.1200.10">
    <property type="match status" value="1"/>
</dbReference>
<dbReference type="PANTHER" id="PTHR21310:SF54">
    <property type="entry name" value="AMINOGLYCOSIDE PHOSPHOTRANSFERASE DOMAIN-CONTAINING PROTEIN"/>
    <property type="match status" value="1"/>
</dbReference>
<dbReference type="OrthoDB" id="5404599at2759"/>
<dbReference type="EMBL" id="AXCR01000001">
    <property type="protein sequence ID" value="KJR89287.1"/>
    <property type="molecule type" value="Genomic_DNA"/>
</dbReference>
<reference evidence="2 3" key="1">
    <citation type="journal article" date="2014" name="BMC Genomics">
        <title>Comparative genomics of the major fungal agents of human and animal Sporotrichosis: Sporothrix schenckii and Sporothrix brasiliensis.</title>
        <authorList>
            <person name="Teixeira M.M."/>
            <person name="de Almeida L.G."/>
            <person name="Kubitschek-Barreira P."/>
            <person name="Alves F.L."/>
            <person name="Kioshima E.S."/>
            <person name="Abadio A.K."/>
            <person name="Fernandes L."/>
            <person name="Derengowski L.S."/>
            <person name="Ferreira K.S."/>
            <person name="Souza R.C."/>
            <person name="Ruiz J.C."/>
            <person name="de Andrade N.C."/>
            <person name="Paes H.C."/>
            <person name="Nicola A.M."/>
            <person name="Albuquerque P."/>
            <person name="Gerber A.L."/>
            <person name="Martins V.P."/>
            <person name="Peconick L.D."/>
            <person name="Neto A.V."/>
            <person name="Chaucanez C.B."/>
            <person name="Silva P.A."/>
            <person name="Cunha O.L."/>
            <person name="de Oliveira F.F."/>
            <person name="dos Santos T.C."/>
            <person name="Barros A.L."/>
            <person name="Soares M.A."/>
            <person name="de Oliveira L.M."/>
            <person name="Marini M.M."/>
            <person name="Villalobos-Duno H."/>
            <person name="Cunha M.M."/>
            <person name="de Hoog S."/>
            <person name="da Silveira J.F."/>
            <person name="Henrissat B."/>
            <person name="Nino-Vega G.A."/>
            <person name="Cisalpino P.S."/>
            <person name="Mora-Montes H.M."/>
            <person name="Almeida S.R."/>
            <person name="Stajich J.E."/>
            <person name="Lopes-Bezerra L.M."/>
            <person name="Vasconcelos A.T."/>
            <person name="Felipe M.S."/>
        </authorList>
    </citation>
    <scope>NUCLEOTIDE SEQUENCE [LARGE SCALE GENOMIC DNA]</scope>
    <source>
        <strain evidence="2 3">1099-18</strain>
    </source>
</reference>
<reference evidence="2 3" key="2">
    <citation type="journal article" date="2015" name="Eukaryot. Cell">
        <title>Asexual propagation of a virulent clone complex in a human and feline outbreak of sporotrichosis.</title>
        <authorList>
            <person name="Teixeira Mde M."/>
            <person name="Rodrigues A.M."/>
            <person name="Tsui C.K."/>
            <person name="de Almeida L.G."/>
            <person name="Van Diepeningen A.D."/>
            <person name="van den Ende B.G."/>
            <person name="Fernandes G.F."/>
            <person name="Kano R."/>
            <person name="Hamelin R.C."/>
            <person name="Lopes-Bezerra L.M."/>
            <person name="Vasconcelos A.T."/>
            <person name="de Hoog S."/>
            <person name="de Camargo Z.P."/>
            <person name="Felipe M.S."/>
        </authorList>
    </citation>
    <scope>NUCLEOTIDE SEQUENCE [LARGE SCALE GENOMIC DNA]</scope>
    <source>
        <strain evidence="2 3">1099-18</strain>
    </source>
</reference>
<dbReference type="VEuPathDB" id="FungiDB:SPSK_06488"/>
<dbReference type="AlphaFoldDB" id="A0A0F2MI27"/>
<dbReference type="Proteomes" id="UP000033710">
    <property type="component" value="Unassembled WGS sequence"/>
</dbReference>
<accession>A0A0F2MI27</accession>
<evidence type="ECO:0000313" key="2">
    <source>
        <dbReference type="EMBL" id="KJR89287.1"/>
    </source>
</evidence>
<gene>
    <name evidence="2" type="ORF">SPSK_06488</name>
</gene>
<proteinExistence type="predicted"/>
<evidence type="ECO:0000313" key="3">
    <source>
        <dbReference type="Proteomes" id="UP000033710"/>
    </source>
</evidence>
<name>A0A0F2MI27_SPOSC</name>
<organism evidence="2 3">
    <name type="scientific">Sporothrix schenckii 1099-18</name>
    <dbReference type="NCBI Taxonomy" id="1397361"/>
    <lineage>
        <taxon>Eukaryota</taxon>
        <taxon>Fungi</taxon>
        <taxon>Dikarya</taxon>
        <taxon>Ascomycota</taxon>
        <taxon>Pezizomycotina</taxon>
        <taxon>Sordariomycetes</taxon>
        <taxon>Sordariomycetidae</taxon>
        <taxon>Ophiostomatales</taxon>
        <taxon>Ophiostomataceae</taxon>
        <taxon>Sporothrix</taxon>
    </lineage>
</organism>
<comment type="caution">
    <text evidence="2">The sequence shown here is derived from an EMBL/GenBank/DDBJ whole genome shotgun (WGS) entry which is preliminary data.</text>
</comment>
<dbReference type="GeneID" id="27668470"/>